<keyword evidence="2" id="KW-0677">Repeat</keyword>
<keyword evidence="5" id="KW-1185">Reference proteome</keyword>
<keyword evidence="1 3" id="KW-0853">WD repeat</keyword>
<protein>
    <recommendedName>
        <fullName evidence="6">WD40 repeat-like protein</fullName>
    </recommendedName>
</protein>
<dbReference type="InterPro" id="IPR036322">
    <property type="entry name" value="WD40_repeat_dom_sf"/>
</dbReference>
<dbReference type="InterPro" id="IPR019775">
    <property type="entry name" value="WD40_repeat_CS"/>
</dbReference>
<dbReference type="PROSITE" id="PS00678">
    <property type="entry name" value="WD_REPEATS_1"/>
    <property type="match status" value="2"/>
</dbReference>
<dbReference type="EMBL" id="KN837120">
    <property type="protein sequence ID" value="KIJ43932.1"/>
    <property type="molecule type" value="Genomic_DNA"/>
</dbReference>
<dbReference type="PRINTS" id="PR00320">
    <property type="entry name" value="GPROTEINBRPT"/>
</dbReference>
<dbReference type="SMART" id="SM00320">
    <property type="entry name" value="WD40"/>
    <property type="match status" value="3"/>
</dbReference>
<feature type="repeat" description="WD" evidence="3">
    <location>
        <begin position="55"/>
        <end position="86"/>
    </location>
</feature>
<evidence type="ECO:0000256" key="3">
    <source>
        <dbReference type="PROSITE-ProRule" id="PRU00221"/>
    </source>
</evidence>
<accession>A0A0C9VPD0</accession>
<dbReference type="InterPro" id="IPR001680">
    <property type="entry name" value="WD40_rpt"/>
</dbReference>
<evidence type="ECO:0008006" key="6">
    <source>
        <dbReference type="Google" id="ProtNLM"/>
    </source>
</evidence>
<feature type="repeat" description="WD" evidence="3">
    <location>
        <begin position="88"/>
        <end position="129"/>
    </location>
</feature>
<evidence type="ECO:0000256" key="2">
    <source>
        <dbReference type="ARBA" id="ARBA00022737"/>
    </source>
</evidence>
<organism evidence="4 5">
    <name type="scientific">Sphaerobolus stellatus (strain SS14)</name>
    <dbReference type="NCBI Taxonomy" id="990650"/>
    <lineage>
        <taxon>Eukaryota</taxon>
        <taxon>Fungi</taxon>
        <taxon>Dikarya</taxon>
        <taxon>Basidiomycota</taxon>
        <taxon>Agaricomycotina</taxon>
        <taxon>Agaricomycetes</taxon>
        <taxon>Phallomycetidae</taxon>
        <taxon>Geastrales</taxon>
        <taxon>Sphaerobolaceae</taxon>
        <taxon>Sphaerobolus</taxon>
    </lineage>
</organism>
<feature type="non-terminal residue" evidence="4">
    <location>
        <position position="197"/>
    </location>
</feature>
<evidence type="ECO:0000256" key="1">
    <source>
        <dbReference type="ARBA" id="ARBA00022574"/>
    </source>
</evidence>
<dbReference type="PROSITE" id="PS50294">
    <property type="entry name" value="WD_REPEATS_REGION"/>
    <property type="match status" value="2"/>
</dbReference>
<dbReference type="Gene3D" id="2.130.10.10">
    <property type="entry name" value="YVTN repeat-like/Quinoprotein amine dehydrogenase"/>
    <property type="match status" value="2"/>
</dbReference>
<name>A0A0C9VPD0_SPHS4</name>
<dbReference type="PROSITE" id="PS50082">
    <property type="entry name" value="WD_REPEATS_2"/>
    <property type="match status" value="3"/>
</dbReference>
<dbReference type="HOGENOM" id="CLU_000288_57_18_1"/>
<dbReference type="GO" id="GO:1990234">
    <property type="term" value="C:transferase complex"/>
    <property type="evidence" value="ECO:0007669"/>
    <property type="project" value="UniProtKB-ARBA"/>
</dbReference>
<dbReference type="PANTHER" id="PTHR22847">
    <property type="entry name" value="WD40 REPEAT PROTEIN"/>
    <property type="match status" value="1"/>
</dbReference>
<feature type="repeat" description="WD" evidence="3">
    <location>
        <begin position="131"/>
        <end position="172"/>
    </location>
</feature>
<dbReference type="AlphaFoldDB" id="A0A0C9VPD0"/>
<dbReference type="OrthoDB" id="2615105at2759"/>
<evidence type="ECO:0000313" key="5">
    <source>
        <dbReference type="Proteomes" id="UP000054279"/>
    </source>
</evidence>
<dbReference type="SUPFAM" id="SSF50978">
    <property type="entry name" value="WD40 repeat-like"/>
    <property type="match status" value="1"/>
</dbReference>
<dbReference type="Proteomes" id="UP000054279">
    <property type="component" value="Unassembled WGS sequence"/>
</dbReference>
<evidence type="ECO:0000313" key="4">
    <source>
        <dbReference type="EMBL" id="KIJ43932.1"/>
    </source>
</evidence>
<gene>
    <name evidence="4" type="ORF">M422DRAFT_169193</name>
</gene>
<sequence>EATPHLYLSAPTFVPQSTSFFTSFLENLNQRAKVLAGLEGKWPAMELQLTGHQVVSFSPDRERVVSGSDDWTIQIWNAHTGELVSEPFQDCTGSVRSVAFSPDGESVVSGSDDKTIWIWNAHTGELVSEPLQGHTDLVRSDVFSPGGERVVSGSDDKTIQIWNAHTGESVSEPFQGHTDWVRSVAFSPDGERGLRIW</sequence>
<proteinExistence type="predicted"/>
<feature type="non-terminal residue" evidence="4">
    <location>
        <position position="1"/>
    </location>
</feature>
<dbReference type="PANTHER" id="PTHR22847:SF637">
    <property type="entry name" value="WD REPEAT DOMAIN 5B"/>
    <property type="match status" value="1"/>
</dbReference>
<dbReference type="GO" id="GO:0005634">
    <property type="term" value="C:nucleus"/>
    <property type="evidence" value="ECO:0007669"/>
    <property type="project" value="TreeGrafter"/>
</dbReference>
<reference evidence="4 5" key="1">
    <citation type="submission" date="2014-06" db="EMBL/GenBank/DDBJ databases">
        <title>Evolutionary Origins and Diversification of the Mycorrhizal Mutualists.</title>
        <authorList>
            <consortium name="DOE Joint Genome Institute"/>
            <consortium name="Mycorrhizal Genomics Consortium"/>
            <person name="Kohler A."/>
            <person name="Kuo A."/>
            <person name="Nagy L.G."/>
            <person name="Floudas D."/>
            <person name="Copeland A."/>
            <person name="Barry K.W."/>
            <person name="Cichocki N."/>
            <person name="Veneault-Fourrey C."/>
            <person name="LaButti K."/>
            <person name="Lindquist E.A."/>
            <person name="Lipzen A."/>
            <person name="Lundell T."/>
            <person name="Morin E."/>
            <person name="Murat C."/>
            <person name="Riley R."/>
            <person name="Ohm R."/>
            <person name="Sun H."/>
            <person name="Tunlid A."/>
            <person name="Henrissat B."/>
            <person name="Grigoriev I.V."/>
            <person name="Hibbett D.S."/>
            <person name="Martin F."/>
        </authorList>
    </citation>
    <scope>NUCLEOTIDE SEQUENCE [LARGE SCALE GENOMIC DNA]</scope>
    <source>
        <strain evidence="4 5">SS14</strain>
    </source>
</reference>
<dbReference type="InterPro" id="IPR020472">
    <property type="entry name" value="WD40_PAC1"/>
</dbReference>
<dbReference type="InterPro" id="IPR015943">
    <property type="entry name" value="WD40/YVTN_repeat-like_dom_sf"/>
</dbReference>
<dbReference type="Pfam" id="PF00400">
    <property type="entry name" value="WD40"/>
    <property type="match status" value="4"/>
</dbReference>